<dbReference type="GO" id="GO:0003677">
    <property type="term" value="F:DNA binding"/>
    <property type="evidence" value="ECO:0007669"/>
    <property type="project" value="UniProtKB-UniRule"/>
</dbReference>
<gene>
    <name evidence="3" type="ORF">Fuma_04152</name>
</gene>
<dbReference type="Gene3D" id="2.10.260.10">
    <property type="match status" value="1"/>
</dbReference>
<keyword evidence="4" id="KW-1185">Reference proteome</keyword>
<keyword evidence="1" id="KW-0238">DNA-binding</keyword>
<dbReference type="Proteomes" id="UP000187735">
    <property type="component" value="Chromosome"/>
</dbReference>
<organism evidence="3 4">
    <name type="scientific">Fuerstiella marisgermanici</name>
    <dbReference type="NCBI Taxonomy" id="1891926"/>
    <lineage>
        <taxon>Bacteria</taxon>
        <taxon>Pseudomonadati</taxon>
        <taxon>Planctomycetota</taxon>
        <taxon>Planctomycetia</taxon>
        <taxon>Planctomycetales</taxon>
        <taxon>Planctomycetaceae</taxon>
        <taxon>Fuerstiella</taxon>
    </lineage>
</organism>
<evidence type="ECO:0000313" key="3">
    <source>
        <dbReference type="EMBL" id="APZ94520.1"/>
    </source>
</evidence>
<name>A0A1P8WKE7_9PLAN</name>
<dbReference type="KEGG" id="fmr:Fuma_04152"/>
<dbReference type="InterPro" id="IPR007159">
    <property type="entry name" value="SpoVT-AbrB_dom"/>
</dbReference>
<evidence type="ECO:0000256" key="1">
    <source>
        <dbReference type="PROSITE-ProRule" id="PRU01076"/>
    </source>
</evidence>
<reference evidence="3 4" key="1">
    <citation type="journal article" date="2016" name="Front. Microbiol.">
        <title>Fuerstia marisgermanicae gen. nov., sp. nov., an Unusual Member of the Phylum Planctomycetes from the German Wadden Sea.</title>
        <authorList>
            <person name="Kohn T."/>
            <person name="Heuer A."/>
            <person name="Jogler M."/>
            <person name="Vollmers J."/>
            <person name="Boedeker C."/>
            <person name="Bunk B."/>
            <person name="Rast P."/>
            <person name="Borchert D."/>
            <person name="Glockner I."/>
            <person name="Freese H.M."/>
            <person name="Klenk H.P."/>
            <person name="Overmann J."/>
            <person name="Kaster A.K."/>
            <person name="Rohde M."/>
            <person name="Wiegand S."/>
            <person name="Jogler C."/>
        </authorList>
    </citation>
    <scope>NUCLEOTIDE SEQUENCE [LARGE SCALE GENOMIC DNA]</scope>
    <source>
        <strain evidence="3 4">NH11</strain>
    </source>
</reference>
<dbReference type="SUPFAM" id="SSF89447">
    <property type="entry name" value="AbrB/MazE/MraZ-like"/>
    <property type="match status" value="1"/>
</dbReference>
<dbReference type="EMBL" id="CP017641">
    <property type="protein sequence ID" value="APZ94520.1"/>
    <property type="molecule type" value="Genomic_DNA"/>
</dbReference>
<accession>A0A1P8WKE7</accession>
<evidence type="ECO:0000259" key="2">
    <source>
        <dbReference type="PROSITE" id="PS51740"/>
    </source>
</evidence>
<proteinExistence type="predicted"/>
<dbReference type="InterPro" id="IPR037914">
    <property type="entry name" value="SpoVT-AbrB_sf"/>
</dbReference>
<evidence type="ECO:0000313" key="4">
    <source>
        <dbReference type="Proteomes" id="UP000187735"/>
    </source>
</evidence>
<protein>
    <submittedName>
        <fullName evidence="3">Transcriptional regulator, AbrB family</fullName>
    </submittedName>
</protein>
<dbReference type="PROSITE" id="PS51740">
    <property type="entry name" value="SPOVT_ABRB"/>
    <property type="match status" value="1"/>
</dbReference>
<feature type="domain" description="SpoVT-AbrB" evidence="2">
    <location>
        <begin position="10"/>
        <end position="55"/>
    </location>
</feature>
<dbReference type="OrthoDB" id="33406at2"/>
<dbReference type="AlphaFoldDB" id="A0A1P8WKE7"/>
<dbReference type="RefSeq" id="WP_077025806.1">
    <property type="nucleotide sequence ID" value="NZ_CP017641.1"/>
</dbReference>
<sequence>MMQNGTTDEQWNCRIDTSGRLVLPQPVRIRQGLNDGGELVVSIEDRAIVLRSYEEAMQRLQDAFCEGIPADVSLSRELMEARRAEARRETNH</sequence>